<gene>
    <name evidence="2" type="ORF">Tci_923654</name>
</gene>
<name>A0A699WVQ6_TANCI</name>
<dbReference type="EMBL" id="BKCJ011773036">
    <property type="protein sequence ID" value="GFD51685.1"/>
    <property type="molecule type" value="Genomic_DNA"/>
</dbReference>
<protein>
    <submittedName>
        <fullName evidence="2">Uncharacterized protein</fullName>
    </submittedName>
</protein>
<sequence length="89" mass="8734">RVAAAGAAVIVRRGYNGARPAAWTSIKRSTPIHCGLRLRPNPRVEAGPRVRGGAAGGPRGAGGPRAGAALLAAALLPGGLELRGAPGLG</sequence>
<organism evidence="2">
    <name type="scientific">Tanacetum cinerariifolium</name>
    <name type="common">Dalmatian daisy</name>
    <name type="synonym">Chrysanthemum cinerariifolium</name>
    <dbReference type="NCBI Taxonomy" id="118510"/>
    <lineage>
        <taxon>Eukaryota</taxon>
        <taxon>Viridiplantae</taxon>
        <taxon>Streptophyta</taxon>
        <taxon>Embryophyta</taxon>
        <taxon>Tracheophyta</taxon>
        <taxon>Spermatophyta</taxon>
        <taxon>Magnoliopsida</taxon>
        <taxon>eudicotyledons</taxon>
        <taxon>Gunneridae</taxon>
        <taxon>Pentapetalae</taxon>
        <taxon>asterids</taxon>
        <taxon>campanulids</taxon>
        <taxon>Asterales</taxon>
        <taxon>Asteraceae</taxon>
        <taxon>Asteroideae</taxon>
        <taxon>Anthemideae</taxon>
        <taxon>Anthemidinae</taxon>
        <taxon>Tanacetum</taxon>
    </lineage>
</organism>
<evidence type="ECO:0000313" key="2">
    <source>
        <dbReference type="EMBL" id="GFD51685.1"/>
    </source>
</evidence>
<feature type="compositionally biased region" description="Gly residues" evidence="1">
    <location>
        <begin position="53"/>
        <end position="63"/>
    </location>
</feature>
<feature type="region of interest" description="Disordered" evidence="1">
    <location>
        <begin position="34"/>
        <end position="63"/>
    </location>
</feature>
<feature type="compositionally biased region" description="Low complexity" evidence="1">
    <location>
        <begin position="43"/>
        <end position="52"/>
    </location>
</feature>
<proteinExistence type="predicted"/>
<comment type="caution">
    <text evidence="2">The sequence shown here is derived from an EMBL/GenBank/DDBJ whole genome shotgun (WGS) entry which is preliminary data.</text>
</comment>
<evidence type="ECO:0000256" key="1">
    <source>
        <dbReference type="SAM" id="MobiDB-lite"/>
    </source>
</evidence>
<accession>A0A699WVQ6</accession>
<reference evidence="2" key="1">
    <citation type="journal article" date="2019" name="Sci. Rep.">
        <title>Draft genome of Tanacetum cinerariifolium, the natural source of mosquito coil.</title>
        <authorList>
            <person name="Yamashiro T."/>
            <person name="Shiraishi A."/>
            <person name="Satake H."/>
            <person name="Nakayama K."/>
        </authorList>
    </citation>
    <scope>NUCLEOTIDE SEQUENCE</scope>
</reference>
<feature type="non-terminal residue" evidence="2">
    <location>
        <position position="1"/>
    </location>
</feature>
<dbReference type="AlphaFoldDB" id="A0A699WVQ6"/>